<evidence type="ECO:0000259" key="2">
    <source>
        <dbReference type="Pfam" id="PF13335"/>
    </source>
</evidence>
<dbReference type="AlphaFoldDB" id="D6TGC6"/>
<protein>
    <submittedName>
        <fullName evidence="3">Magnesium chelatase ChlI subunit</fullName>
    </submittedName>
</protein>
<dbReference type="Gene3D" id="3.40.50.300">
    <property type="entry name" value="P-loop containing nucleotide triphosphate hydrolases"/>
    <property type="match status" value="1"/>
</dbReference>
<dbReference type="InterPro" id="IPR000523">
    <property type="entry name" value="Mg_chelatse_chII-like_cat_dom"/>
</dbReference>
<dbReference type="InterPro" id="IPR045006">
    <property type="entry name" value="CHLI-like"/>
</dbReference>
<dbReference type="PANTHER" id="PTHR32039">
    <property type="entry name" value="MAGNESIUM-CHELATASE SUBUNIT CHLI"/>
    <property type="match status" value="1"/>
</dbReference>
<name>D6TGC6_KTERA</name>
<dbReference type="InParanoid" id="D6TGC6"/>
<dbReference type="eggNOG" id="COG0606">
    <property type="taxonomic scope" value="Bacteria"/>
</dbReference>
<feature type="domain" description="Mg chelatase-related protein C-terminal" evidence="2">
    <location>
        <begin position="209"/>
        <end position="297"/>
    </location>
</feature>
<gene>
    <name evidence="3" type="ORF">Krac_10330</name>
</gene>
<reference evidence="3 4" key="1">
    <citation type="journal article" date="2011" name="Stand. Genomic Sci.">
        <title>Non-contiguous finished genome sequence and contextual data of the filamentous soil bacterium Ktedonobacter racemifer type strain (SOSP1-21).</title>
        <authorList>
            <person name="Chang Y.J."/>
            <person name="Land M."/>
            <person name="Hauser L."/>
            <person name="Chertkov O."/>
            <person name="Del Rio T.G."/>
            <person name="Nolan M."/>
            <person name="Copeland A."/>
            <person name="Tice H."/>
            <person name="Cheng J.F."/>
            <person name="Lucas S."/>
            <person name="Han C."/>
            <person name="Goodwin L."/>
            <person name="Pitluck S."/>
            <person name="Ivanova N."/>
            <person name="Ovchinikova G."/>
            <person name="Pati A."/>
            <person name="Chen A."/>
            <person name="Palaniappan K."/>
            <person name="Mavromatis K."/>
            <person name="Liolios K."/>
            <person name="Brettin T."/>
            <person name="Fiebig A."/>
            <person name="Rohde M."/>
            <person name="Abt B."/>
            <person name="Goker M."/>
            <person name="Detter J.C."/>
            <person name="Woyke T."/>
            <person name="Bristow J."/>
            <person name="Eisen J.A."/>
            <person name="Markowitz V."/>
            <person name="Hugenholtz P."/>
            <person name="Kyrpides N.C."/>
            <person name="Klenk H.P."/>
            <person name="Lapidus A."/>
        </authorList>
    </citation>
    <scope>NUCLEOTIDE SEQUENCE [LARGE SCALE GENOMIC DNA]</scope>
    <source>
        <strain evidence="4">DSM 44963</strain>
    </source>
</reference>
<dbReference type="GO" id="GO:0005524">
    <property type="term" value="F:ATP binding"/>
    <property type="evidence" value="ECO:0007669"/>
    <property type="project" value="InterPro"/>
</dbReference>
<organism evidence="3 4">
    <name type="scientific">Ktedonobacter racemifer DSM 44963</name>
    <dbReference type="NCBI Taxonomy" id="485913"/>
    <lineage>
        <taxon>Bacteria</taxon>
        <taxon>Bacillati</taxon>
        <taxon>Chloroflexota</taxon>
        <taxon>Ktedonobacteria</taxon>
        <taxon>Ktedonobacterales</taxon>
        <taxon>Ktedonobacteraceae</taxon>
        <taxon>Ktedonobacter</taxon>
    </lineage>
</organism>
<evidence type="ECO:0000313" key="3">
    <source>
        <dbReference type="EMBL" id="EFH88828.1"/>
    </source>
</evidence>
<keyword evidence="4" id="KW-1185">Reference proteome</keyword>
<dbReference type="InterPro" id="IPR025158">
    <property type="entry name" value="Mg_chelat-rel_C"/>
</dbReference>
<evidence type="ECO:0000259" key="1">
    <source>
        <dbReference type="Pfam" id="PF01078"/>
    </source>
</evidence>
<comment type="caution">
    <text evidence="3">The sequence shown here is derived from an EMBL/GenBank/DDBJ whole genome shotgun (WGS) entry which is preliminary data.</text>
</comment>
<dbReference type="Pfam" id="PF13335">
    <property type="entry name" value="Mg_chelatase_C"/>
    <property type="match status" value="1"/>
</dbReference>
<dbReference type="OrthoDB" id="9813147at2"/>
<feature type="domain" description="Magnesium chelatase ChlI-like catalytic" evidence="1">
    <location>
        <begin position="13"/>
        <end position="61"/>
    </location>
</feature>
<feature type="domain" description="Magnesium chelatase ChlI-like catalytic" evidence="1">
    <location>
        <begin position="139"/>
        <end position="195"/>
    </location>
</feature>
<proteinExistence type="predicted"/>
<dbReference type="PANTHER" id="PTHR32039:SF7">
    <property type="entry name" value="COMPETENCE PROTEIN COMM"/>
    <property type="match status" value="1"/>
</dbReference>
<dbReference type="STRING" id="485913.Krac_10330"/>
<dbReference type="SUPFAM" id="SSF52540">
    <property type="entry name" value="P-loop containing nucleoside triphosphate hydrolases"/>
    <property type="match status" value="1"/>
</dbReference>
<sequence length="302" mass="33410">MGTPHENSENVIDQIRGHEHVKRAIEVAVSGGHHLLFHGPPEVSMFPFASLASSLRPALEHQIASCAWPSRKRDATSQKCIVVGTGETPTAMQAQSLSPDTWKGNIDALPHGCLLFLQCGEATPPALLKELVASIQLCPGHIQLLATSQPCPCGYFSDPVTLCYCSSRGREQYWKRHVAPLNALLDIEINVPRIADHILPPKRGTDTFALMRDRIHHVQHVQQQRTGTLNAFIPQKQVRQWCPLDDDSQHLLTYAQATLGFTKDATLRSLKVARTIADLADSEDIAPAHLAEAFHYRRGVRI</sequence>
<dbReference type="Proteomes" id="UP000004508">
    <property type="component" value="Unassembled WGS sequence"/>
</dbReference>
<dbReference type="Pfam" id="PF01078">
    <property type="entry name" value="Mg_chelatase"/>
    <property type="match status" value="2"/>
</dbReference>
<dbReference type="InterPro" id="IPR027417">
    <property type="entry name" value="P-loop_NTPase"/>
</dbReference>
<dbReference type="EMBL" id="ADVG01000001">
    <property type="protein sequence ID" value="EFH88828.1"/>
    <property type="molecule type" value="Genomic_DNA"/>
</dbReference>
<evidence type="ECO:0000313" key="4">
    <source>
        <dbReference type="Proteomes" id="UP000004508"/>
    </source>
</evidence>
<dbReference type="RefSeq" id="WP_007905007.1">
    <property type="nucleotide sequence ID" value="NZ_ADVG01000001.1"/>
</dbReference>
<accession>D6TGC6</accession>